<dbReference type="AlphaFoldDB" id="N1UTX1"/>
<organism evidence="2 3">
    <name type="scientific">Leptospira interrogans serovar Australis str. 200703203</name>
    <dbReference type="NCBI Taxonomy" id="1085541"/>
    <lineage>
        <taxon>Bacteria</taxon>
        <taxon>Pseudomonadati</taxon>
        <taxon>Spirochaetota</taxon>
        <taxon>Spirochaetia</taxon>
        <taxon>Leptospirales</taxon>
        <taxon>Leptospiraceae</taxon>
        <taxon>Leptospira</taxon>
    </lineage>
</organism>
<feature type="compositionally biased region" description="Basic and acidic residues" evidence="1">
    <location>
        <begin position="60"/>
        <end position="75"/>
    </location>
</feature>
<reference evidence="2 3" key="1">
    <citation type="submission" date="2013-02" db="EMBL/GenBank/DDBJ databases">
        <authorList>
            <person name="Harkins D.M."/>
            <person name="Durkin A.S."/>
            <person name="Brinkac L.M."/>
            <person name="Haft D.H."/>
            <person name="Selengut J.D."/>
            <person name="Sanka R."/>
            <person name="DePew J."/>
            <person name="Purushe J."/>
            <person name="Picardeau M."/>
            <person name="Werts C."/>
            <person name="Goarant C."/>
            <person name="Vinetz J.M."/>
            <person name="Sutton G.G."/>
            <person name="Nierman W.C."/>
            <person name="Fouts D.E."/>
        </authorList>
    </citation>
    <scope>NUCLEOTIDE SEQUENCE [LARGE SCALE GENOMIC DNA]</scope>
    <source>
        <strain evidence="2 3">200703203</strain>
    </source>
</reference>
<protein>
    <submittedName>
        <fullName evidence="2">Uncharacterized protein</fullName>
    </submittedName>
</protein>
<gene>
    <name evidence="2" type="ORF">LEP1GSC115_3696</name>
</gene>
<evidence type="ECO:0000256" key="1">
    <source>
        <dbReference type="SAM" id="MobiDB-lite"/>
    </source>
</evidence>
<comment type="caution">
    <text evidence="2">The sequence shown here is derived from an EMBL/GenBank/DDBJ whole genome shotgun (WGS) entry which is preliminary data.</text>
</comment>
<proteinExistence type="predicted"/>
<evidence type="ECO:0000313" key="2">
    <source>
        <dbReference type="EMBL" id="EMY25350.1"/>
    </source>
</evidence>
<feature type="region of interest" description="Disordered" evidence="1">
    <location>
        <begin position="60"/>
        <end position="81"/>
    </location>
</feature>
<accession>N1UTX1</accession>
<evidence type="ECO:0000313" key="3">
    <source>
        <dbReference type="Proteomes" id="UP000012220"/>
    </source>
</evidence>
<dbReference type="Proteomes" id="UP000012220">
    <property type="component" value="Unassembled WGS sequence"/>
</dbReference>
<sequence length="81" mass="9414">MDIQFEWKQARFNSEGDRKFAKFANVIFGKQSTQNSPSTNGEASGFRGFKFTYQPASIQREKKDSSVTSELQHRFERCRRG</sequence>
<name>N1UTX1_LEPIR</name>
<dbReference type="EMBL" id="AHNY02000138">
    <property type="protein sequence ID" value="EMY25350.1"/>
    <property type="molecule type" value="Genomic_DNA"/>
</dbReference>
<dbReference type="BioCyc" id="LINT1085541:G11IQ-4764-MONOMER"/>